<dbReference type="InterPro" id="IPR020568">
    <property type="entry name" value="Ribosomal_Su5_D2-typ_SF"/>
</dbReference>
<accession>A0ABV1AP61</accession>
<evidence type="ECO:0000313" key="4">
    <source>
        <dbReference type="EMBL" id="MEQ2359413.1"/>
    </source>
</evidence>
<protein>
    <submittedName>
        <fullName evidence="4">YifB family Mg chelatase-like AAA ATPase</fullName>
    </submittedName>
</protein>
<dbReference type="SUPFAM" id="SSF54211">
    <property type="entry name" value="Ribosomal protein S5 domain 2-like"/>
    <property type="match status" value="1"/>
</dbReference>
<feature type="domain" description="Mg chelatase-related protein C-terminal" evidence="3">
    <location>
        <begin position="430"/>
        <end position="526"/>
    </location>
</feature>
<sequence>MHFDQVTVNGVNSNEYQADRGPEEERRKMFASVLSAAILGMEVHPIQVEADVSDGLPSFTMVGFPSAQVKEAQDRVRTALKNNGIALPPKRITVNFAPADIKKEGAGFDLPLAAAVLAASGILRPEQLTAVMMAGEISLNGNIHAISGILPMIIRAREEKCRFCVVPAENLKEARLIPDMKVIGVRNLNEMIQYLRDPEDYCMEDIESTVEENTEKTDFCEIKGQESLRRAVEIAVSGFHNLLMIGPPGAGKTMIAKRIPGIMPSLSLEEGLELTKIYSIAGLLSPGDPLVRKRPFRSPHHTCSAQALAGGGRNPRPGEVTLAHRGVLFLDEMPEFSRRSLEILRQPLEDKVIRISRVYGTYDFPADFILCAAMNPCPCGHYPDMNRCHCTPAQVSQYLGRISQPLLDRLDLCADVTPVSFEGLSSSRIGESTNKIQERVTRVQEIQRSRYRNEGIQFNGELKGSQIERFCKLDAQGRGLLKMAFEHMPFSARAYHRILKVARTIADMDDSGTIQKHHIGEALSYRAFDKKYWN</sequence>
<feature type="domain" description="Magnesium chelatase ChlI-like catalytic" evidence="2">
    <location>
        <begin position="218"/>
        <end position="420"/>
    </location>
</feature>
<dbReference type="NCBIfam" id="TIGR00368">
    <property type="entry name" value="YifB family Mg chelatase-like AAA ATPase"/>
    <property type="match status" value="1"/>
</dbReference>
<evidence type="ECO:0000259" key="2">
    <source>
        <dbReference type="Pfam" id="PF01078"/>
    </source>
</evidence>
<keyword evidence="5" id="KW-1185">Reference proteome</keyword>
<evidence type="ECO:0000259" key="3">
    <source>
        <dbReference type="Pfam" id="PF13335"/>
    </source>
</evidence>
<dbReference type="Gene3D" id="3.40.50.300">
    <property type="entry name" value="P-loop containing nucleotide triphosphate hydrolases"/>
    <property type="match status" value="1"/>
</dbReference>
<dbReference type="PANTHER" id="PTHR32039:SF7">
    <property type="entry name" value="COMPETENCE PROTEIN COMM"/>
    <property type="match status" value="1"/>
</dbReference>
<proteinExistence type="predicted"/>
<dbReference type="Pfam" id="PF13541">
    <property type="entry name" value="ChlI"/>
    <property type="match status" value="1"/>
</dbReference>
<dbReference type="EMBL" id="JBBMEI010000052">
    <property type="protein sequence ID" value="MEQ2359413.1"/>
    <property type="molecule type" value="Genomic_DNA"/>
</dbReference>
<dbReference type="PANTHER" id="PTHR32039">
    <property type="entry name" value="MAGNESIUM-CHELATASE SUBUNIT CHLI"/>
    <property type="match status" value="1"/>
</dbReference>
<dbReference type="Proteomes" id="UP001446032">
    <property type="component" value="Unassembled WGS sequence"/>
</dbReference>
<dbReference type="Pfam" id="PF01078">
    <property type="entry name" value="Mg_chelatase"/>
    <property type="match status" value="1"/>
</dbReference>
<dbReference type="RefSeq" id="WP_330578415.1">
    <property type="nucleotide sequence ID" value="NZ_JBBMEI010000052.1"/>
</dbReference>
<dbReference type="InterPro" id="IPR004482">
    <property type="entry name" value="Mg_chelat-rel"/>
</dbReference>
<dbReference type="Gene3D" id="3.30.230.10">
    <property type="match status" value="1"/>
</dbReference>
<organism evidence="4 5">
    <name type="scientific">Blautia intestinihominis</name>
    <dbReference type="NCBI Taxonomy" id="3133152"/>
    <lineage>
        <taxon>Bacteria</taxon>
        <taxon>Bacillati</taxon>
        <taxon>Bacillota</taxon>
        <taxon>Clostridia</taxon>
        <taxon>Lachnospirales</taxon>
        <taxon>Lachnospiraceae</taxon>
        <taxon>Blautia</taxon>
    </lineage>
</organism>
<dbReference type="InterPro" id="IPR025158">
    <property type="entry name" value="Mg_chelat-rel_C"/>
</dbReference>
<reference evidence="4 5" key="1">
    <citation type="submission" date="2024-03" db="EMBL/GenBank/DDBJ databases">
        <title>Human intestinal bacterial collection.</title>
        <authorList>
            <person name="Pauvert C."/>
            <person name="Hitch T.C.A."/>
            <person name="Clavel T."/>
        </authorList>
    </citation>
    <scope>NUCLEOTIDE SEQUENCE [LARGE SCALE GENOMIC DNA]</scope>
    <source>
        <strain evidence="4 5">CLA-AA-H95</strain>
    </source>
</reference>
<feature type="region of interest" description="Disordered" evidence="1">
    <location>
        <begin position="1"/>
        <end position="24"/>
    </location>
</feature>
<gene>
    <name evidence="4" type="ORF">WMO75_13975</name>
</gene>
<dbReference type="Pfam" id="PF13335">
    <property type="entry name" value="Mg_chelatase_C"/>
    <property type="match status" value="1"/>
</dbReference>
<dbReference type="InterPro" id="IPR000523">
    <property type="entry name" value="Mg_chelatse_chII-like_cat_dom"/>
</dbReference>
<evidence type="ECO:0000313" key="5">
    <source>
        <dbReference type="Proteomes" id="UP001446032"/>
    </source>
</evidence>
<name>A0ABV1AP61_9FIRM</name>
<evidence type="ECO:0000256" key="1">
    <source>
        <dbReference type="SAM" id="MobiDB-lite"/>
    </source>
</evidence>
<dbReference type="InterPro" id="IPR045006">
    <property type="entry name" value="CHLI-like"/>
</dbReference>
<dbReference type="InterPro" id="IPR014721">
    <property type="entry name" value="Ribsml_uS5_D2-typ_fold_subgr"/>
</dbReference>
<comment type="caution">
    <text evidence="4">The sequence shown here is derived from an EMBL/GenBank/DDBJ whole genome shotgun (WGS) entry which is preliminary data.</text>
</comment>
<feature type="compositionally biased region" description="Polar residues" evidence="1">
    <location>
        <begin position="1"/>
        <end position="16"/>
    </location>
</feature>
<dbReference type="SUPFAM" id="SSF52540">
    <property type="entry name" value="P-loop containing nucleoside triphosphate hydrolases"/>
    <property type="match status" value="1"/>
</dbReference>
<dbReference type="InterPro" id="IPR027417">
    <property type="entry name" value="P-loop_NTPase"/>
</dbReference>